<protein>
    <submittedName>
        <fullName evidence="2">Uncharacterized protein</fullName>
    </submittedName>
</protein>
<organism evidence="2 3">
    <name type="scientific">Circinella minor</name>
    <dbReference type="NCBI Taxonomy" id="1195481"/>
    <lineage>
        <taxon>Eukaryota</taxon>
        <taxon>Fungi</taxon>
        <taxon>Fungi incertae sedis</taxon>
        <taxon>Mucoromycota</taxon>
        <taxon>Mucoromycotina</taxon>
        <taxon>Mucoromycetes</taxon>
        <taxon>Mucorales</taxon>
        <taxon>Lichtheimiaceae</taxon>
        <taxon>Circinella</taxon>
    </lineage>
</organism>
<dbReference type="Proteomes" id="UP000646827">
    <property type="component" value="Unassembled WGS sequence"/>
</dbReference>
<sequence>MPKLPSVTDTSNSTTSNNKGKALQQPVSVATRVLPPRKRVSALVSNTVTSTNNTINNNNNTISPSNSNITSRSTSASSYSPPSQTNSSPPPPLPASSSSTSSSSSASSSPDEAPISTTTSTIRRLSERMSHLHSSYISYSPRTDPTLYLDQLDTPMSDVREKKRRARPVTSFTELNVAPPISSKRSRHHPRSRVHHAQQKYQERQAAAAAAAATAAKAAATALAYQQQQVQKQKLAPQKSSFSSSSSNNNAHTAVVHRSSSTSSSSSAAAAAALQRRGPEYAYPRDSLQVQLAQDLPVIDDKALNEKAKEKEYWRRQRRVFVRSRFITNEEATAIANSVYKSNPVGPQDRIVVTFQANIANFRSKWRKLLKELVKKFAINRSLVTAQDSAPFEREVRSKIDVAMLQKIWGHWLADPFVDEEAFYANPQNVETLTAVTIQAICVTLRYHHGLMKERDFRKQLDDLDKYTRNIELPDPFSSTH</sequence>
<feature type="compositionally biased region" description="Low complexity" evidence="1">
    <location>
        <begin position="95"/>
        <end position="119"/>
    </location>
</feature>
<evidence type="ECO:0000313" key="3">
    <source>
        <dbReference type="Proteomes" id="UP000646827"/>
    </source>
</evidence>
<comment type="caution">
    <text evidence="2">The sequence shown here is derived from an EMBL/GenBank/DDBJ whole genome shotgun (WGS) entry which is preliminary data.</text>
</comment>
<evidence type="ECO:0000256" key="1">
    <source>
        <dbReference type="SAM" id="MobiDB-lite"/>
    </source>
</evidence>
<feature type="compositionally biased region" description="Low complexity" evidence="1">
    <location>
        <begin position="45"/>
        <end position="87"/>
    </location>
</feature>
<name>A0A8H7S891_9FUNG</name>
<feature type="compositionally biased region" description="Low complexity" evidence="1">
    <location>
        <begin position="236"/>
        <end position="250"/>
    </location>
</feature>
<dbReference type="OrthoDB" id="2269743at2759"/>
<dbReference type="AlphaFoldDB" id="A0A8H7S891"/>
<reference evidence="2 3" key="1">
    <citation type="submission" date="2020-12" db="EMBL/GenBank/DDBJ databases">
        <title>Metabolic potential, ecology and presence of endohyphal bacteria is reflected in genomic diversity of Mucoromycotina.</title>
        <authorList>
            <person name="Muszewska A."/>
            <person name="Okrasinska A."/>
            <person name="Steczkiewicz K."/>
            <person name="Drgas O."/>
            <person name="Orlowska M."/>
            <person name="Perlinska-Lenart U."/>
            <person name="Aleksandrzak-Piekarczyk T."/>
            <person name="Szatraj K."/>
            <person name="Zielenkiewicz U."/>
            <person name="Pilsyk S."/>
            <person name="Malc E."/>
            <person name="Mieczkowski P."/>
            <person name="Kruszewska J.S."/>
            <person name="Biernat P."/>
            <person name="Pawlowska J."/>
        </authorList>
    </citation>
    <scope>NUCLEOTIDE SEQUENCE [LARGE SCALE GENOMIC DNA]</scope>
    <source>
        <strain evidence="2 3">CBS 142.35</strain>
    </source>
</reference>
<feature type="compositionally biased region" description="Basic residues" evidence="1">
    <location>
        <begin position="184"/>
        <end position="198"/>
    </location>
</feature>
<feature type="region of interest" description="Disordered" evidence="1">
    <location>
        <begin position="236"/>
        <end position="271"/>
    </location>
</feature>
<feature type="region of interest" description="Disordered" evidence="1">
    <location>
        <begin position="137"/>
        <end position="204"/>
    </location>
</feature>
<dbReference type="EMBL" id="JAEPRB010000064">
    <property type="protein sequence ID" value="KAG2223288.1"/>
    <property type="molecule type" value="Genomic_DNA"/>
</dbReference>
<feature type="compositionally biased region" description="Low complexity" evidence="1">
    <location>
        <begin position="259"/>
        <end position="271"/>
    </location>
</feature>
<feature type="region of interest" description="Disordered" evidence="1">
    <location>
        <begin position="1"/>
        <end position="119"/>
    </location>
</feature>
<evidence type="ECO:0000313" key="2">
    <source>
        <dbReference type="EMBL" id="KAG2223288.1"/>
    </source>
</evidence>
<proteinExistence type="predicted"/>
<gene>
    <name evidence="2" type="ORF">INT45_007014</name>
</gene>
<keyword evidence="3" id="KW-1185">Reference proteome</keyword>
<accession>A0A8H7S891</accession>